<dbReference type="InterPro" id="IPR017850">
    <property type="entry name" value="Alkaline_phosphatase_core_sf"/>
</dbReference>
<dbReference type="OrthoDB" id="9762324at2"/>
<evidence type="ECO:0000313" key="6">
    <source>
        <dbReference type="EMBL" id="MDQ0335647.1"/>
    </source>
</evidence>
<dbReference type="Proteomes" id="UP001138672">
    <property type="component" value="Unassembled WGS sequence"/>
</dbReference>
<evidence type="ECO:0000256" key="3">
    <source>
        <dbReference type="ARBA" id="ARBA00022801"/>
    </source>
</evidence>
<evidence type="ECO:0000256" key="2">
    <source>
        <dbReference type="ARBA" id="ARBA00022723"/>
    </source>
</evidence>
<dbReference type="EMBL" id="JAUSUU010000006">
    <property type="protein sequence ID" value="MDQ0335647.1"/>
    <property type="molecule type" value="Genomic_DNA"/>
</dbReference>
<dbReference type="PROSITE" id="PS00523">
    <property type="entry name" value="SULFATASE_1"/>
    <property type="match status" value="1"/>
</dbReference>
<dbReference type="GO" id="GO:0046872">
    <property type="term" value="F:metal ion binding"/>
    <property type="evidence" value="ECO:0007669"/>
    <property type="project" value="UniProtKB-KW"/>
</dbReference>
<comment type="caution">
    <text evidence="5">The sequence shown here is derived from an EMBL/GenBank/DDBJ whole genome shotgun (WGS) entry which is preliminary data.</text>
</comment>
<sequence>MVTRKICYGFAILTLTALSCKNKKTEVVDLDATQVENTSEKPNILFLFTDDQRGGTIGAMDKYEVQTPNMDQIVEQGTSFTNSYILGATTAAVCSPSRAMLMTGRHYFNIEPNVYAQFAFDKEDKGKSDKLTFPEYFKSNGYETFATGKQHNGEIWLERGFNTIKSAFLGGMTRHFGTKVKDYNPETGWSESYKDDEKFSSEVFADAAVGYLDAYKGDKPFLMYVAFTAPHDPRTAPQEFHDMYPAENIALPENYMAQHPFEIADDHIRDEILAPFPRTEAIVQKEISDYYAMITATDVQIGRILKALEATGKAANTIIVLAGDNGLALGQHGLLGKQNVYEHSVSVPLVFVGPNIPKNKKTAALAYLHDVFPTLCGLTGLDIPESVQTEDLTPVIAGEAEEVRTSMLYAYNSWPGEDYKPKVNNHGGHRAVRKGDFKLIVSSKKDTYTYQLFNVKNDPWELVNLIEDENYNNIKEDLLLELNMLIKNAGDSADLSKKEFGLFDHPEDFNFKNKN</sequence>
<keyword evidence="8" id="KW-1185">Reference proteome</keyword>
<reference evidence="5" key="1">
    <citation type="submission" date="2021-03" db="EMBL/GenBank/DDBJ databases">
        <title>Genomic Encyclopedia of Type Strains, Phase IV (KMG-IV): sequencing the most valuable type-strain genomes for metagenomic binning, comparative biology and taxonomic classification.</title>
        <authorList>
            <person name="Goeker M."/>
        </authorList>
    </citation>
    <scope>NUCLEOTIDE SEQUENCE</scope>
    <source>
        <strain evidence="5">DSM 15523</strain>
        <strain evidence="6 8">DSM 16476</strain>
    </source>
</reference>
<keyword evidence="3" id="KW-0378">Hydrolase</keyword>
<dbReference type="InterPro" id="IPR000917">
    <property type="entry name" value="Sulfatase_N"/>
</dbReference>
<proteinExistence type="inferred from homology"/>
<evidence type="ECO:0000313" key="7">
    <source>
        <dbReference type="Proteomes" id="UP001138672"/>
    </source>
</evidence>
<evidence type="ECO:0000313" key="5">
    <source>
        <dbReference type="EMBL" id="MBP1840047.1"/>
    </source>
</evidence>
<accession>A0A9X1CBH5</accession>
<dbReference type="InterPro" id="IPR024607">
    <property type="entry name" value="Sulfatase_CS"/>
</dbReference>
<dbReference type="RefSeq" id="WP_057784263.1">
    <property type="nucleotide sequence ID" value="NZ_JAGGJQ010000005.1"/>
</dbReference>
<feature type="domain" description="Sulfatase N-terminal" evidence="4">
    <location>
        <begin position="42"/>
        <end position="380"/>
    </location>
</feature>
<gene>
    <name evidence="5" type="ORF">J2Z56_001974</name>
    <name evidence="6" type="ORF">J2Z57_002098</name>
</gene>
<keyword evidence="2" id="KW-0479">Metal-binding</keyword>
<evidence type="ECO:0000256" key="1">
    <source>
        <dbReference type="ARBA" id="ARBA00008779"/>
    </source>
</evidence>
<evidence type="ECO:0000259" key="4">
    <source>
        <dbReference type="Pfam" id="PF00884"/>
    </source>
</evidence>
<protein>
    <submittedName>
        <fullName evidence="5">Arylsulfatase A-like enzyme</fullName>
    </submittedName>
</protein>
<dbReference type="SUPFAM" id="SSF53649">
    <property type="entry name" value="Alkaline phosphatase-like"/>
    <property type="match status" value="1"/>
</dbReference>
<dbReference type="PROSITE" id="PS51257">
    <property type="entry name" value="PROKAR_LIPOPROTEIN"/>
    <property type="match status" value="1"/>
</dbReference>
<dbReference type="PANTHER" id="PTHR45953">
    <property type="entry name" value="IDURONATE 2-SULFATASE"/>
    <property type="match status" value="1"/>
</dbReference>
<dbReference type="AlphaFoldDB" id="A0A9X1CBH5"/>
<dbReference type="Gene3D" id="3.40.720.10">
    <property type="entry name" value="Alkaline Phosphatase, subunit A"/>
    <property type="match status" value="1"/>
</dbReference>
<evidence type="ECO:0000313" key="8">
    <source>
        <dbReference type="Proteomes" id="UP001231587"/>
    </source>
</evidence>
<dbReference type="GO" id="GO:0005737">
    <property type="term" value="C:cytoplasm"/>
    <property type="evidence" value="ECO:0007669"/>
    <property type="project" value="TreeGrafter"/>
</dbReference>
<dbReference type="Pfam" id="PF00884">
    <property type="entry name" value="Sulfatase"/>
    <property type="match status" value="1"/>
</dbReference>
<dbReference type="CDD" id="cd16155">
    <property type="entry name" value="sulfatase_like"/>
    <property type="match status" value="1"/>
</dbReference>
<organism evidence="5 7">
    <name type="scientific">Formosa algae</name>
    <dbReference type="NCBI Taxonomy" id="225843"/>
    <lineage>
        <taxon>Bacteria</taxon>
        <taxon>Pseudomonadati</taxon>
        <taxon>Bacteroidota</taxon>
        <taxon>Flavobacteriia</taxon>
        <taxon>Flavobacteriales</taxon>
        <taxon>Flavobacteriaceae</taxon>
        <taxon>Formosa</taxon>
    </lineage>
</organism>
<dbReference type="EMBL" id="JAGGJQ010000005">
    <property type="protein sequence ID" value="MBP1840047.1"/>
    <property type="molecule type" value="Genomic_DNA"/>
</dbReference>
<comment type="similarity">
    <text evidence="1">Belongs to the sulfatase family.</text>
</comment>
<dbReference type="GO" id="GO:0008484">
    <property type="term" value="F:sulfuric ester hydrolase activity"/>
    <property type="evidence" value="ECO:0007669"/>
    <property type="project" value="TreeGrafter"/>
</dbReference>
<dbReference type="PANTHER" id="PTHR45953:SF1">
    <property type="entry name" value="IDURONATE 2-SULFATASE"/>
    <property type="match status" value="1"/>
</dbReference>
<name>A0A9X1CBH5_9FLAO</name>
<dbReference type="Proteomes" id="UP001231587">
    <property type="component" value="Unassembled WGS sequence"/>
</dbReference>